<accession>A0A4S2LKQ7</accession>
<dbReference type="PROSITE" id="PS51079">
    <property type="entry name" value="MBT"/>
    <property type="match status" value="3"/>
</dbReference>
<dbReference type="CDD" id="cd20102">
    <property type="entry name" value="MBT_L3MBTL1-like_rpt2"/>
    <property type="match status" value="1"/>
</dbReference>
<feature type="compositionally biased region" description="Basic and acidic residues" evidence="11">
    <location>
        <begin position="56"/>
        <end position="70"/>
    </location>
</feature>
<dbReference type="Proteomes" id="UP000308267">
    <property type="component" value="Unassembled WGS sequence"/>
</dbReference>
<evidence type="ECO:0000313" key="13">
    <source>
        <dbReference type="EMBL" id="TGZ64171.1"/>
    </source>
</evidence>
<sequence length="1262" mass="135827">MKSPQNQSEHYGRTQSQTAPLMAINRPATATSDIGERNSLAPGTGRYRTLLSNSEGQKKRGLDISADRMKGTANTNGHVDSPLVNGKQSTVGRPRKQRNPESDVTDIPIQPKERQSVIPTPIIRSGSFDWPSYLKESGASSVPTSHFIHVPLEIQNDCISPRLGANTPLTSSFKCDQCMEGIDPHHESLFCAFKIVEVVGRRLRLRFLGYPEKYDFWTTVDSPFLFPVGWCAHNKRRLQPPKGYSDREQLTFDWDAFLTKEGYTAVPRHLFRVSWDCPTNELPPHMFRVGHKLEAVDKRNPGIACVATVKDNIGDYILIHFDGWDSGFDQWAHITSELLHPVGYCEEKELVLSIPSEWSTRPTGFTWKQYLKETNSKPVPKEAFEKRPKSRQSSDQLQVGQRCEAVDKRCPQLIRVANIVANTPQGFLTIGYDGWAEKYNVCLEASSPDLFPAGYCQATGHPLQPPPGYESDNDMNSVHDGHSNSSTSSVNTAQAGACPTVGCKGYGHVKGPRYSYHQRVSGCPYADANLKRDVIRPHERLASSNIASPVPDSTSVPQMPRLEQAALSFNNTPAMLQDSISGPCLSPDSSVKTDPFTLSGANSPVLPNPTSHTCNPPRTGKQSSLTSCPIVPSLEINGSTEPIASSGFSVPNSFTRVYMCDKRNSDSVPKCELKTNTTTSVMPLDLSLERDKVASDVNTTSDVTPFSDTKQAILKVISGDQNSPVGKKSSNVIGSPMEVVSQPMRPSGSHPADVFTGASLPFERNSSPPARLRDAPKLNQVAGSKRAISDRTKIFKQDAKPNLTQVANEYARQQQMFGLTGLPVKRKRGRPRKYTTLTVFQTPPATRSPQHSGVSTARNSMPSFSYTTATPGSQPIQSATTPTIASSTVMPTLSIYTPLTVGAPLPGLYSAGLLLPGPNMPLTSLDTSAVTRTDSPVTGNVDSSSTSYTLAMTVSSQHSGSTEPAIARSPQALDSTPQHSNSSPSSAPPGLLADQNSSSYDVCSAHTLSGMNPCVDSFVGSNVPTCSVTSSTSVCKFSGSSVVPGWCNSSGTSTAIPTAFCMSPHVYLDPSRPAPSVMDVCQSNSGTDFPINSFSGRSELDLMTRLLPQATAALRASKGAGLSGPHSWNVDMVGSFIGTLPGCKQFAPKFTENEIDGAALLCLEQHDLMQILGMKLGPAVKVAGAIQTLRRSLMATPISELHPEYAGAMAAAVSCFNSGRLTASSQVDNLPSDESERTVTPAPSGHPSQRTPSTEDAVSSVA</sequence>
<dbReference type="SUPFAM" id="SSF47769">
    <property type="entry name" value="SAM/Pointed domain"/>
    <property type="match status" value="1"/>
</dbReference>
<dbReference type="SUPFAM" id="SSF63748">
    <property type="entry name" value="Tudor/PWWP/MBT"/>
    <property type="match status" value="3"/>
</dbReference>
<dbReference type="InterPro" id="IPR001660">
    <property type="entry name" value="SAM"/>
</dbReference>
<dbReference type="GO" id="GO:0042393">
    <property type="term" value="F:histone binding"/>
    <property type="evidence" value="ECO:0007669"/>
    <property type="project" value="TreeGrafter"/>
</dbReference>
<proteinExistence type="predicted"/>
<keyword evidence="4" id="KW-0863">Zinc-finger</keyword>
<dbReference type="InterPro" id="IPR002515">
    <property type="entry name" value="Znf_C2H2C"/>
</dbReference>
<dbReference type="Pfam" id="PF00536">
    <property type="entry name" value="SAM_1"/>
    <property type="match status" value="1"/>
</dbReference>
<dbReference type="InterPro" id="IPR050548">
    <property type="entry name" value="PcG_chromatin_remod_factors"/>
</dbReference>
<evidence type="ECO:0000256" key="10">
    <source>
        <dbReference type="PROSITE-ProRule" id="PRU00459"/>
    </source>
</evidence>
<dbReference type="Pfam" id="PF02820">
    <property type="entry name" value="MBT"/>
    <property type="match status" value="3"/>
</dbReference>
<feature type="compositionally biased region" description="Polar residues" evidence="11">
    <location>
        <begin position="1"/>
        <end position="19"/>
    </location>
</feature>
<dbReference type="AlphaFoldDB" id="A0A4S2LKQ7"/>
<dbReference type="Gene3D" id="1.10.150.50">
    <property type="entry name" value="Transcription Factor, Ets-1"/>
    <property type="match status" value="1"/>
</dbReference>
<evidence type="ECO:0000256" key="7">
    <source>
        <dbReference type="ARBA" id="ARBA00023015"/>
    </source>
</evidence>
<dbReference type="PANTHER" id="PTHR12247">
    <property type="entry name" value="POLYCOMB GROUP PROTEIN"/>
    <property type="match status" value="1"/>
</dbReference>
<comment type="subcellular location">
    <subcellularLocation>
        <location evidence="1">Nucleus</location>
    </subcellularLocation>
</comment>
<gene>
    <name evidence="13" type="ORF">CRM22_006514</name>
</gene>
<feature type="compositionally biased region" description="Polar residues" evidence="11">
    <location>
        <begin position="1246"/>
        <end position="1262"/>
    </location>
</feature>
<feature type="repeat" description="MBT" evidence="10">
    <location>
        <begin position="252"/>
        <end position="355"/>
    </location>
</feature>
<dbReference type="GO" id="GO:0005634">
    <property type="term" value="C:nucleus"/>
    <property type="evidence" value="ECO:0007669"/>
    <property type="project" value="UniProtKB-SubCell"/>
</dbReference>
<comment type="caution">
    <text evidence="13">The sequence shown here is derived from an EMBL/GenBank/DDBJ whole genome shotgun (WGS) entry which is preliminary data.</text>
</comment>
<dbReference type="GO" id="GO:0006325">
    <property type="term" value="P:chromatin organization"/>
    <property type="evidence" value="ECO:0007669"/>
    <property type="project" value="UniProtKB-KW"/>
</dbReference>
<feature type="region of interest" description="Disordered" evidence="11">
    <location>
        <begin position="953"/>
        <end position="991"/>
    </location>
</feature>
<evidence type="ECO:0000256" key="4">
    <source>
        <dbReference type="ARBA" id="ARBA00022771"/>
    </source>
</evidence>
<feature type="compositionally biased region" description="Polar residues" evidence="11">
    <location>
        <begin position="608"/>
        <end position="625"/>
    </location>
</feature>
<dbReference type="InterPro" id="IPR036060">
    <property type="entry name" value="Znf_C2H2C_sf"/>
</dbReference>
<keyword evidence="9" id="KW-0539">Nucleus</keyword>
<feature type="region of interest" description="Disordered" evidence="11">
    <location>
        <begin position="601"/>
        <end position="625"/>
    </location>
</feature>
<feature type="region of interest" description="Disordered" evidence="11">
    <location>
        <begin position="1"/>
        <end position="106"/>
    </location>
</feature>
<feature type="domain" description="SAM" evidence="12">
    <location>
        <begin position="1128"/>
        <end position="1192"/>
    </location>
</feature>
<evidence type="ECO:0000256" key="9">
    <source>
        <dbReference type="ARBA" id="ARBA00023242"/>
    </source>
</evidence>
<reference evidence="13 14" key="1">
    <citation type="journal article" date="2019" name="BMC Genomics">
        <title>New insights from Opisthorchis felineus genome: update on genomics of the epidemiologically important liver flukes.</title>
        <authorList>
            <person name="Ershov N.I."/>
            <person name="Mordvinov V.A."/>
            <person name="Prokhortchouk E.B."/>
            <person name="Pakharukova M.Y."/>
            <person name="Gunbin K.V."/>
            <person name="Ustyantsev K."/>
            <person name="Genaev M.A."/>
            <person name="Blinov A.G."/>
            <person name="Mazur A."/>
            <person name="Boulygina E."/>
            <person name="Tsygankova S."/>
            <person name="Khrameeva E."/>
            <person name="Chekanov N."/>
            <person name="Fan G."/>
            <person name="Xiao A."/>
            <person name="Zhang H."/>
            <person name="Xu X."/>
            <person name="Yang H."/>
            <person name="Solovyev V."/>
            <person name="Lee S.M."/>
            <person name="Liu X."/>
            <person name="Afonnikov D.A."/>
            <person name="Skryabin K.G."/>
        </authorList>
    </citation>
    <scope>NUCLEOTIDE SEQUENCE [LARGE SCALE GENOMIC DNA]</scope>
    <source>
        <strain evidence="13">AK-0245</strain>
        <tissue evidence="13">Whole organism</tissue>
    </source>
</reference>
<keyword evidence="3" id="KW-0677">Repeat</keyword>
<feature type="repeat" description="MBT" evidence="10">
    <location>
        <begin position="365"/>
        <end position="466"/>
    </location>
</feature>
<evidence type="ECO:0000256" key="2">
    <source>
        <dbReference type="ARBA" id="ARBA00022723"/>
    </source>
</evidence>
<dbReference type="SUPFAM" id="SSF103637">
    <property type="entry name" value="CCHHC domain"/>
    <property type="match status" value="1"/>
</dbReference>
<dbReference type="PANTHER" id="PTHR12247:SF131">
    <property type="entry name" value="LD05287P"/>
    <property type="match status" value="1"/>
</dbReference>
<dbReference type="Gene3D" id="4.10.320.30">
    <property type="match status" value="1"/>
</dbReference>
<evidence type="ECO:0000313" key="14">
    <source>
        <dbReference type="Proteomes" id="UP000308267"/>
    </source>
</evidence>
<feature type="compositionally biased region" description="Basic and acidic residues" evidence="11">
    <location>
        <begin position="378"/>
        <end position="387"/>
    </location>
</feature>
<dbReference type="GO" id="GO:0003682">
    <property type="term" value="F:chromatin binding"/>
    <property type="evidence" value="ECO:0007669"/>
    <property type="project" value="TreeGrafter"/>
</dbReference>
<dbReference type="PROSITE" id="PS50105">
    <property type="entry name" value="SAM_DOMAIN"/>
    <property type="match status" value="1"/>
</dbReference>
<keyword evidence="6" id="KW-0156">Chromatin regulator</keyword>
<evidence type="ECO:0000259" key="12">
    <source>
        <dbReference type="PROSITE" id="PS50105"/>
    </source>
</evidence>
<feature type="region of interest" description="Disordered" evidence="11">
    <location>
        <begin position="1224"/>
        <end position="1262"/>
    </location>
</feature>
<dbReference type="InterPro" id="IPR004092">
    <property type="entry name" value="Mbt"/>
</dbReference>
<feature type="region of interest" description="Disordered" evidence="11">
    <location>
        <begin position="378"/>
        <end position="398"/>
    </location>
</feature>
<keyword evidence="14" id="KW-1185">Reference proteome</keyword>
<dbReference type="OrthoDB" id="8188861at2759"/>
<organism evidence="13 14">
    <name type="scientific">Opisthorchis felineus</name>
    <dbReference type="NCBI Taxonomy" id="147828"/>
    <lineage>
        <taxon>Eukaryota</taxon>
        <taxon>Metazoa</taxon>
        <taxon>Spiralia</taxon>
        <taxon>Lophotrochozoa</taxon>
        <taxon>Platyhelminthes</taxon>
        <taxon>Trematoda</taxon>
        <taxon>Digenea</taxon>
        <taxon>Opisthorchiida</taxon>
        <taxon>Opisthorchiata</taxon>
        <taxon>Opisthorchiidae</taxon>
        <taxon>Opisthorchis</taxon>
    </lineage>
</organism>
<dbReference type="Gene3D" id="2.30.30.140">
    <property type="match status" value="3"/>
</dbReference>
<feature type="compositionally biased region" description="Polar residues" evidence="11">
    <location>
        <begin position="953"/>
        <end position="962"/>
    </location>
</feature>
<feature type="compositionally biased region" description="Low complexity" evidence="11">
    <location>
        <begin position="975"/>
        <end position="989"/>
    </location>
</feature>
<dbReference type="STRING" id="147828.A0A4S2LKQ7"/>
<name>A0A4S2LKQ7_OPIFE</name>
<keyword evidence="2" id="KW-0479">Metal-binding</keyword>
<dbReference type="GO" id="GO:0045892">
    <property type="term" value="P:negative regulation of DNA-templated transcription"/>
    <property type="evidence" value="ECO:0007669"/>
    <property type="project" value="TreeGrafter"/>
</dbReference>
<protein>
    <recommendedName>
        <fullName evidence="12">SAM domain-containing protein</fullName>
    </recommendedName>
</protein>
<dbReference type="InterPro" id="IPR013761">
    <property type="entry name" value="SAM/pointed_sf"/>
</dbReference>
<evidence type="ECO:0000256" key="6">
    <source>
        <dbReference type="ARBA" id="ARBA00022853"/>
    </source>
</evidence>
<evidence type="ECO:0000256" key="11">
    <source>
        <dbReference type="SAM" id="MobiDB-lite"/>
    </source>
</evidence>
<evidence type="ECO:0000256" key="5">
    <source>
        <dbReference type="ARBA" id="ARBA00022833"/>
    </source>
</evidence>
<evidence type="ECO:0000256" key="8">
    <source>
        <dbReference type="ARBA" id="ARBA00023163"/>
    </source>
</evidence>
<feature type="repeat" description="MBT" evidence="10">
    <location>
        <begin position="128"/>
        <end position="241"/>
    </location>
</feature>
<dbReference type="PROSITE" id="PS51802">
    <property type="entry name" value="ZF_CCHHC"/>
    <property type="match status" value="1"/>
</dbReference>
<keyword evidence="5" id="KW-0862">Zinc</keyword>
<dbReference type="SMART" id="SM00561">
    <property type="entry name" value="MBT"/>
    <property type="match status" value="3"/>
</dbReference>
<keyword evidence="8" id="KW-0804">Transcription</keyword>
<evidence type="ECO:0000256" key="3">
    <source>
        <dbReference type="ARBA" id="ARBA00022737"/>
    </source>
</evidence>
<dbReference type="SMART" id="SM00454">
    <property type="entry name" value="SAM"/>
    <property type="match status" value="1"/>
</dbReference>
<dbReference type="GO" id="GO:0008270">
    <property type="term" value="F:zinc ion binding"/>
    <property type="evidence" value="ECO:0007669"/>
    <property type="project" value="UniProtKB-KW"/>
</dbReference>
<dbReference type="Pfam" id="PF01530">
    <property type="entry name" value="zf-C2HC"/>
    <property type="match status" value="1"/>
</dbReference>
<evidence type="ECO:0000256" key="1">
    <source>
        <dbReference type="ARBA" id="ARBA00004123"/>
    </source>
</evidence>
<dbReference type="EMBL" id="SJOL01006866">
    <property type="protein sequence ID" value="TGZ64171.1"/>
    <property type="molecule type" value="Genomic_DNA"/>
</dbReference>
<keyword evidence="7" id="KW-0805">Transcription regulation</keyword>